<dbReference type="EMBL" id="JAGTJR010000010">
    <property type="protein sequence ID" value="KAH7053488.1"/>
    <property type="molecule type" value="Genomic_DNA"/>
</dbReference>
<sequence length="687" mass="79220">MSNESFIPSETNFSSDEEDSCTEDDFDGIDAEFDETALTQRVYSKSSEILLAGIEKLWRDYCDRRKWDAQANLETITIRTLHNFFFWVLKRRKKTLRSISTLETYWKVFCLVRERLVKSKLNKLIVAQMKDILKALARRFHLKSEKREKTAMYVEDMFEVLKAQWTSPEMTFDHERHRLELSLFMLLAGTTGNRPGALLALRYRDVQTTLIRDPAGGNEPYVLLEFIYTHTKGYLGQKDSNTFVIPEIRHDPCLILSPHAYFLALAFSDQAFAASGLTGPEALYKLRVPDQMNQLRLPWKEEMLEVPIFRKSCRTVRGIEISQEPLPDSTVRPWLRKLGEITGMEKICHPYILRYAAGKAFDSCDGISESLRNLIMQHSRSEVFQQHYLPRHISADTQAAYRGLPAQSAVMRAASGMSRGLDARRPRKLSAEQLHQIKTHPKVEKSRKKMDELKLKVRQVKREDHSDPRLPALQAAKDKAVRAHRNEKRRQKEALLRKARERFQKVQAVADIQNLLNDLPAEAPEPVKHEYALDERSRAVQALFTLSEQTLSEERQRESRAITALVALCQKKEDRRRAQRSKAPDKGDTSDFSVAGVVLDEHSESRNLECKPTQCFLCFGDQGLPSQKREKEFCSRADLKKHVIRYHLRHLAEDATVICPLDGEPLRGHMDVLSHGQFIHGTPFLIR</sequence>
<gene>
    <name evidence="2" type="ORF">B0J12DRAFT_660056</name>
</gene>
<evidence type="ECO:0000256" key="1">
    <source>
        <dbReference type="SAM" id="MobiDB-lite"/>
    </source>
</evidence>
<proteinExistence type="predicted"/>
<dbReference type="PANTHER" id="PTHR37535:SF2">
    <property type="entry name" value="FINGER DOMAIN PROTEIN, PUTATIVE (AFU_ORTHOLOGUE AFUA_6G09300)-RELATED"/>
    <property type="match status" value="1"/>
</dbReference>
<accession>A0ABQ8GEU0</accession>
<feature type="region of interest" description="Disordered" evidence="1">
    <location>
        <begin position="1"/>
        <end position="22"/>
    </location>
</feature>
<organism evidence="2 3">
    <name type="scientific">Macrophomina phaseolina</name>
    <dbReference type="NCBI Taxonomy" id="35725"/>
    <lineage>
        <taxon>Eukaryota</taxon>
        <taxon>Fungi</taxon>
        <taxon>Dikarya</taxon>
        <taxon>Ascomycota</taxon>
        <taxon>Pezizomycotina</taxon>
        <taxon>Dothideomycetes</taxon>
        <taxon>Dothideomycetes incertae sedis</taxon>
        <taxon>Botryosphaeriales</taxon>
        <taxon>Botryosphaeriaceae</taxon>
        <taxon>Macrophomina</taxon>
    </lineage>
</organism>
<reference evidence="2 3" key="1">
    <citation type="journal article" date="2021" name="Nat. Commun.">
        <title>Genetic determinants of endophytism in the Arabidopsis root mycobiome.</title>
        <authorList>
            <person name="Mesny F."/>
            <person name="Miyauchi S."/>
            <person name="Thiergart T."/>
            <person name="Pickel B."/>
            <person name="Atanasova L."/>
            <person name="Karlsson M."/>
            <person name="Huettel B."/>
            <person name="Barry K.W."/>
            <person name="Haridas S."/>
            <person name="Chen C."/>
            <person name="Bauer D."/>
            <person name="Andreopoulos W."/>
            <person name="Pangilinan J."/>
            <person name="LaButti K."/>
            <person name="Riley R."/>
            <person name="Lipzen A."/>
            <person name="Clum A."/>
            <person name="Drula E."/>
            <person name="Henrissat B."/>
            <person name="Kohler A."/>
            <person name="Grigoriev I.V."/>
            <person name="Martin F.M."/>
            <person name="Hacquard S."/>
        </authorList>
    </citation>
    <scope>NUCLEOTIDE SEQUENCE [LARGE SCALE GENOMIC DNA]</scope>
    <source>
        <strain evidence="2 3">MPI-SDFR-AT-0080</strain>
    </source>
</reference>
<evidence type="ECO:0008006" key="4">
    <source>
        <dbReference type="Google" id="ProtNLM"/>
    </source>
</evidence>
<feature type="compositionally biased region" description="Polar residues" evidence="1">
    <location>
        <begin position="1"/>
        <end position="13"/>
    </location>
</feature>
<evidence type="ECO:0000313" key="3">
    <source>
        <dbReference type="Proteomes" id="UP000774617"/>
    </source>
</evidence>
<dbReference type="InterPro" id="IPR021842">
    <property type="entry name" value="DUF3435"/>
</dbReference>
<dbReference type="Gene3D" id="1.10.443.10">
    <property type="entry name" value="Intergrase catalytic core"/>
    <property type="match status" value="1"/>
</dbReference>
<evidence type="ECO:0000313" key="2">
    <source>
        <dbReference type="EMBL" id="KAH7053488.1"/>
    </source>
</evidence>
<keyword evidence="3" id="KW-1185">Reference proteome</keyword>
<name>A0ABQ8GEU0_9PEZI</name>
<dbReference type="PANTHER" id="PTHR37535">
    <property type="entry name" value="FLUG DOMAIN PROTEIN"/>
    <property type="match status" value="1"/>
</dbReference>
<dbReference type="InterPro" id="IPR013762">
    <property type="entry name" value="Integrase-like_cat_sf"/>
</dbReference>
<comment type="caution">
    <text evidence="2">The sequence shown here is derived from an EMBL/GenBank/DDBJ whole genome shotgun (WGS) entry which is preliminary data.</text>
</comment>
<protein>
    <recommendedName>
        <fullName evidence="4">C2H2-type domain-containing protein</fullName>
    </recommendedName>
</protein>
<dbReference type="Pfam" id="PF11917">
    <property type="entry name" value="DUF3435"/>
    <property type="match status" value="1"/>
</dbReference>
<dbReference type="Proteomes" id="UP000774617">
    <property type="component" value="Unassembled WGS sequence"/>
</dbReference>